<evidence type="ECO:0000313" key="2">
    <source>
        <dbReference type="Proteomes" id="UP000434276"/>
    </source>
</evidence>
<dbReference type="AlphaFoldDB" id="A0A5S9XRU9"/>
<proteinExistence type="predicted"/>
<accession>A0A5S9XRU9</accession>
<name>A0A5S9XRU9_ARATH</name>
<evidence type="ECO:0000313" key="1">
    <source>
        <dbReference type="EMBL" id="CAA0395030.1"/>
    </source>
</evidence>
<reference evidence="1 2" key="1">
    <citation type="submission" date="2019-12" db="EMBL/GenBank/DDBJ databases">
        <authorList>
            <person name="Jiao W.-B."/>
            <person name="Schneeberger K."/>
        </authorList>
    </citation>
    <scope>NUCLEOTIDE SEQUENCE [LARGE SCALE GENOMIC DNA]</scope>
    <source>
        <strain evidence="2">cv. C24</strain>
    </source>
</reference>
<gene>
    <name evidence="1" type="ORF">C24_LOCUS17792</name>
</gene>
<dbReference type="ExpressionAtlas" id="A0A5S9XRU9">
    <property type="expression patterns" value="baseline and differential"/>
</dbReference>
<dbReference type="Proteomes" id="UP000434276">
    <property type="component" value="Unassembled WGS sequence"/>
</dbReference>
<dbReference type="EMBL" id="CACSHJ010000095">
    <property type="protein sequence ID" value="CAA0395030.1"/>
    <property type="molecule type" value="Genomic_DNA"/>
</dbReference>
<organism evidence="1 2">
    <name type="scientific">Arabidopsis thaliana</name>
    <name type="common">Mouse-ear cress</name>
    <dbReference type="NCBI Taxonomy" id="3702"/>
    <lineage>
        <taxon>Eukaryota</taxon>
        <taxon>Viridiplantae</taxon>
        <taxon>Streptophyta</taxon>
        <taxon>Embryophyta</taxon>
        <taxon>Tracheophyta</taxon>
        <taxon>Spermatophyta</taxon>
        <taxon>Magnoliopsida</taxon>
        <taxon>eudicotyledons</taxon>
        <taxon>Gunneridae</taxon>
        <taxon>Pentapetalae</taxon>
        <taxon>rosids</taxon>
        <taxon>malvids</taxon>
        <taxon>Brassicales</taxon>
        <taxon>Brassicaceae</taxon>
        <taxon>Camelineae</taxon>
        <taxon>Arabidopsis</taxon>
    </lineage>
</organism>
<protein>
    <submittedName>
        <fullName evidence="1">Uncharacterized protein</fullName>
    </submittedName>
</protein>
<sequence length="75" mass="8701">MLLRQMVYNNCGQECMFFSVAVLEKEAMRGGTPLHLKSKIDELIKSLLDLCFCTSYEEDLEIVENNLKHFEENPT</sequence>